<dbReference type="InterPro" id="IPR041698">
    <property type="entry name" value="Methyltransf_25"/>
</dbReference>
<evidence type="ECO:0000259" key="1">
    <source>
        <dbReference type="Pfam" id="PF13649"/>
    </source>
</evidence>
<dbReference type="EMBL" id="BOPG01000089">
    <property type="protein sequence ID" value="GIJ63126.1"/>
    <property type="molecule type" value="Genomic_DNA"/>
</dbReference>
<keyword evidence="3" id="KW-1185">Reference proteome</keyword>
<gene>
    <name evidence="2" type="ORF">Vau01_106420</name>
</gene>
<dbReference type="SUPFAM" id="SSF53335">
    <property type="entry name" value="S-adenosyl-L-methionine-dependent methyltransferases"/>
    <property type="match status" value="1"/>
</dbReference>
<name>A0A8J3ZKF0_9ACTN</name>
<dbReference type="Pfam" id="PF13649">
    <property type="entry name" value="Methyltransf_25"/>
    <property type="match status" value="1"/>
</dbReference>
<evidence type="ECO:0000313" key="2">
    <source>
        <dbReference type="EMBL" id="GIJ63126.1"/>
    </source>
</evidence>
<reference evidence="2" key="1">
    <citation type="submission" date="2021-01" db="EMBL/GenBank/DDBJ databases">
        <title>Whole genome shotgun sequence of Virgisporangium aurantiacum NBRC 16421.</title>
        <authorList>
            <person name="Komaki H."/>
            <person name="Tamura T."/>
        </authorList>
    </citation>
    <scope>NUCLEOTIDE SEQUENCE</scope>
    <source>
        <strain evidence="2">NBRC 16421</strain>
    </source>
</reference>
<dbReference type="InterPro" id="IPR029063">
    <property type="entry name" value="SAM-dependent_MTases_sf"/>
</dbReference>
<dbReference type="Proteomes" id="UP000612585">
    <property type="component" value="Unassembled WGS sequence"/>
</dbReference>
<dbReference type="PANTHER" id="PTHR43712">
    <property type="entry name" value="PUTATIVE (AFU_ORTHOLOGUE AFUA_4G14580)-RELATED"/>
    <property type="match status" value="1"/>
</dbReference>
<protein>
    <recommendedName>
        <fullName evidence="1">Methyltransferase domain-containing protein</fullName>
    </recommendedName>
</protein>
<evidence type="ECO:0000313" key="3">
    <source>
        <dbReference type="Proteomes" id="UP000612585"/>
    </source>
</evidence>
<dbReference type="InterPro" id="IPR036388">
    <property type="entry name" value="WH-like_DNA-bd_sf"/>
</dbReference>
<dbReference type="Gene3D" id="3.40.50.150">
    <property type="entry name" value="Vaccinia Virus protein VP39"/>
    <property type="match status" value="1"/>
</dbReference>
<dbReference type="Gene3D" id="1.10.10.10">
    <property type="entry name" value="Winged helix-like DNA-binding domain superfamily/Winged helix DNA-binding domain"/>
    <property type="match status" value="1"/>
</dbReference>
<dbReference type="CDD" id="cd02440">
    <property type="entry name" value="AdoMet_MTases"/>
    <property type="match status" value="1"/>
</dbReference>
<proteinExistence type="predicted"/>
<sequence length="339" mass="36408">MATHEPTSDGVMSGAAIFNSAVTAAAINAAHQLGVFGRLERDGHLEVRAFALANALHRPTLEAILVALASFRIVELDDGREKVLPGPCFAEISRLKGFFYWLIGGYGEILTNLPTTARLAGRGGDVARRDVRAVSIASADMSAVNVDGLFRSVIESLTFDVCADLGCGSAQRLITMARQRPELRGVGVDVAPAALDVAATAVTAAGLASRITLVEADVSTLRRRPDFTGVQLVTCFFLGHDFWPRDRCVRTLRRIRAAFPQAEHLLLCDTHRCAAVPSATDQIFSLGFELTHAAMGQYLPTIAEWRGVFEDSGWDCVAEHQATIPAATVIFHLRPGGVS</sequence>
<feature type="domain" description="Methyltransferase" evidence="1">
    <location>
        <begin position="164"/>
        <end position="256"/>
    </location>
</feature>
<comment type="caution">
    <text evidence="2">The sequence shown here is derived from an EMBL/GenBank/DDBJ whole genome shotgun (WGS) entry which is preliminary data.</text>
</comment>
<dbReference type="RefSeq" id="WP_204009187.1">
    <property type="nucleotide sequence ID" value="NZ_BOPG01000089.1"/>
</dbReference>
<accession>A0A8J3ZKF0</accession>
<dbReference type="PANTHER" id="PTHR43712:SF2">
    <property type="entry name" value="O-METHYLTRANSFERASE CICE"/>
    <property type="match status" value="1"/>
</dbReference>
<organism evidence="2 3">
    <name type="scientific">Virgisporangium aurantiacum</name>
    <dbReference type="NCBI Taxonomy" id="175570"/>
    <lineage>
        <taxon>Bacteria</taxon>
        <taxon>Bacillati</taxon>
        <taxon>Actinomycetota</taxon>
        <taxon>Actinomycetes</taxon>
        <taxon>Micromonosporales</taxon>
        <taxon>Micromonosporaceae</taxon>
        <taxon>Virgisporangium</taxon>
    </lineage>
</organism>
<dbReference type="AlphaFoldDB" id="A0A8J3ZKF0"/>